<dbReference type="Pfam" id="PF07963">
    <property type="entry name" value="N_methyl"/>
    <property type="match status" value="1"/>
</dbReference>
<proteinExistence type="predicted"/>
<dbReference type="SUPFAM" id="SSF54523">
    <property type="entry name" value="Pili subunits"/>
    <property type="match status" value="1"/>
</dbReference>
<dbReference type="NCBIfam" id="TIGR02532">
    <property type="entry name" value="IV_pilin_GFxxxE"/>
    <property type="match status" value="1"/>
</dbReference>
<dbReference type="PROSITE" id="PS00409">
    <property type="entry name" value="PROKAR_NTER_METHYL"/>
    <property type="match status" value="1"/>
</dbReference>
<dbReference type="Proteomes" id="UP000002171">
    <property type="component" value="Unassembled WGS sequence"/>
</dbReference>
<dbReference type="AlphaFoldDB" id="A0A7U8C4M4"/>
<reference evidence="2 3" key="1">
    <citation type="submission" date="2006-02" db="EMBL/GenBank/DDBJ databases">
        <authorList>
            <person name="Pinhassi J."/>
            <person name="Pedros-Alio C."/>
            <person name="Ferriera S."/>
            <person name="Johnson J."/>
            <person name="Kravitz S."/>
            <person name="Halpern A."/>
            <person name="Remington K."/>
            <person name="Beeson K."/>
            <person name="Tran B."/>
            <person name="Rogers Y.-H."/>
            <person name="Friedman R."/>
            <person name="Venter J.C."/>
        </authorList>
    </citation>
    <scope>NUCLEOTIDE SEQUENCE [LARGE SCALE GENOMIC DNA]</scope>
    <source>
        <strain evidence="2 3">MED92</strain>
    </source>
</reference>
<evidence type="ECO:0000256" key="1">
    <source>
        <dbReference type="SAM" id="Phobius"/>
    </source>
</evidence>
<dbReference type="EMBL" id="AAOW01000008">
    <property type="protein sequence ID" value="EAR61470.1"/>
    <property type="molecule type" value="Genomic_DNA"/>
</dbReference>
<accession>A0A7U8C4M4</accession>
<dbReference type="Gene3D" id="3.30.700.10">
    <property type="entry name" value="Glycoprotein, Type 4 Pilin"/>
    <property type="match status" value="1"/>
</dbReference>
<gene>
    <name evidence="2" type="ORF">MED92_18228</name>
</gene>
<dbReference type="InterPro" id="IPR012902">
    <property type="entry name" value="N_methyl_site"/>
</dbReference>
<evidence type="ECO:0000313" key="3">
    <source>
        <dbReference type="Proteomes" id="UP000002171"/>
    </source>
</evidence>
<sequence>MHKKSSGFTLIELLIAVAVVGILVSVAYPSYQEFVRDSNRATAEGVVLEMGQWMERQFTVNGRYTDASNASPSLPLAKSPKDGADVHYVLGVNATATTFTITATASGAQQGDACGNLTLTQAGVKGATGSGTDCWDD</sequence>
<keyword evidence="3" id="KW-1185">Reference proteome</keyword>
<organism evidence="2 3">
    <name type="scientific">Neptuniibacter caesariensis</name>
    <dbReference type="NCBI Taxonomy" id="207954"/>
    <lineage>
        <taxon>Bacteria</taxon>
        <taxon>Pseudomonadati</taxon>
        <taxon>Pseudomonadota</taxon>
        <taxon>Gammaproteobacteria</taxon>
        <taxon>Oceanospirillales</taxon>
        <taxon>Oceanospirillaceae</taxon>
        <taxon>Neptuniibacter</taxon>
    </lineage>
</organism>
<keyword evidence="1" id="KW-0812">Transmembrane</keyword>
<dbReference type="OrthoDB" id="5296638at2"/>
<comment type="caution">
    <text evidence="2">The sequence shown here is derived from an EMBL/GenBank/DDBJ whole genome shotgun (WGS) entry which is preliminary data.</text>
</comment>
<feature type="transmembrane region" description="Helical" evidence="1">
    <location>
        <begin position="7"/>
        <end position="28"/>
    </location>
</feature>
<keyword evidence="1" id="KW-1133">Transmembrane helix</keyword>
<name>A0A7U8C4M4_NEPCE</name>
<dbReference type="GO" id="GO:0043683">
    <property type="term" value="P:type IV pilus assembly"/>
    <property type="evidence" value="ECO:0007669"/>
    <property type="project" value="InterPro"/>
</dbReference>
<dbReference type="RefSeq" id="WP_007021238.1">
    <property type="nucleotide sequence ID" value="NZ_CH724125.1"/>
</dbReference>
<dbReference type="InterPro" id="IPR031982">
    <property type="entry name" value="PilE-like"/>
</dbReference>
<keyword evidence="1" id="KW-0472">Membrane</keyword>
<protein>
    <submittedName>
        <fullName evidence="2">Fimbrial protein pilin</fullName>
    </submittedName>
</protein>
<dbReference type="InterPro" id="IPR045584">
    <property type="entry name" value="Pilin-like"/>
</dbReference>
<dbReference type="Pfam" id="PF16732">
    <property type="entry name" value="ComP_DUS"/>
    <property type="match status" value="1"/>
</dbReference>
<evidence type="ECO:0000313" key="2">
    <source>
        <dbReference type="EMBL" id="EAR61470.1"/>
    </source>
</evidence>